<dbReference type="PANTHER" id="PTHR33693:SF1">
    <property type="entry name" value="TYPE-4 URACIL-DNA GLYCOSYLASE"/>
    <property type="match status" value="1"/>
</dbReference>
<evidence type="ECO:0000256" key="9">
    <source>
        <dbReference type="ARBA" id="ARBA00023004"/>
    </source>
</evidence>
<evidence type="ECO:0000256" key="10">
    <source>
        <dbReference type="ARBA" id="ARBA00023014"/>
    </source>
</evidence>
<dbReference type="Gene3D" id="3.40.470.10">
    <property type="entry name" value="Uracil-DNA glycosylase-like domain"/>
    <property type="match status" value="1"/>
</dbReference>
<dbReference type="CDD" id="cd10030">
    <property type="entry name" value="UDG-F4_TTUDGA_SPO1dp_like"/>
    <property type="match status" value="1"/>
</dbReference>
<keyword evidence="7" id="KW-0227">DNA damage</keyword>
<dbReference type="AlphaFoldDB" id="A0A3B0T1U2"/>
<dbReference type="EMBL" id="UOEM01000002">
    <property type="protein sequence ID" value="VAW10003.1"/>
    <property type="molecule type" value="Genomic_DNA"/>
</dbReference>
<evidence type="ECO:0000256" key="8">
    <source>
        <dbReference type="ARBA" id="ARBA00022801"/>
    </source>
</evidence>
<sequence>MDGEMNNDAARTLLQWHLDAGADEAVGEMPIDHFTTPTPAPAPPRRQPPPQPAPAPAPSAAPTSTRRSHQTRPPPPTEPVLAARDRAASAKTLAELEELVRDFDGCPLKTTAKNTCFADGAPDSGVMFIGEAPGRDEDLSGTPFVGRAGQLLDKMLAAIGRSRTSAYITNIVYWRPPGNRTPTPAEAAICRPFTERQIVLAKPDILVFLGGAAAKQMLDTSTGIMRLRGKWTSYTPPGGTPIRAIATFHPAYLLRQPGQKKLAWRDFQAIRRALDEDS</sequence>
<keyword evidence="10" id="KW-0411">Iron-sulfur</keyword>
<evidence type="ECO:0000313" key="14">
    <source>
        <dbReference type="EMBL" id="VAW10003.1"/>
    </source>
</evidence>
<comment type="similarity">
    <text evidence="2">Belongs to the uracil-DNA glycosylase (UDG) superfamily. Type 4 (UDGa) family.</text>
</comment>
<name>A0A3B0T1U2_9ZZZZ</name>
<dbReference type="GO" id="GO:0046872">
    <property type="term" value="F:metal ion binding"/>
    <property type="evidence" value="ECO:0007669"/>
    <property type="project" value="UniProtKB-KW"/>
</dbReference>
<dbReference type="SMART" id="SM00986">
    <property type="entry name" value="UDG"/>
    <property type="match status" value="1"/>
</dbReference>
<proteinExistence type="inferred from homology"/>
<evidence type="ECO:0000259" key="13">
    <source>
        <dbReference type="SMART" id="SM00986"/>
    </source>
</evidence>
<dbReference type="GO" id="GO:0004844">
    <property type="term" value="F:uracil DNA N-glycosylase activity"/>
    <property type="evidence" value="ECO:0007669"/>
    <property type="project" value="UniProtKB-EC"/>
</dbReference>
<keyword evidence="6" id="KW-0479">Metal-binding</keyword>
<accession>A0A3B0T1U2</accession>
<dbReference type="SMART" id="SM00987">
    <property type="entry name" value="UreE_C"/>
    <property type="match status" value="1"/>
</dbReference>
<feature type="region of interest" description="Disordered" evidence="12">
    <location>
        <begin position="24"/>
        <end position="87"/>
    </location>
</feature>
<dbReference type="GO" id="GO:0006281">
    <property type="term" value="P:DNA repair"/>
    <property type="evidence" value="ECO:0007669"/>
    <property type="project" value="UniProtKB-KW"/>
</dbReference>
<evidence type="ECO:0000256" key="4">
    <source>
        <dbReference type="ARBA" id="ARBA00019403"/>
    </source>
</evidence>
<evidence type="ECO:0000256" key="12">
    <source>
        <dbReference type="SAM" id="MobiDB-lite"/>
    </source>
</evidence>
<dbReference type="EC" id="3.2.2.27" evidence="3"/>
<evidence type="ECO:0000256" key="3">
    <source>
        <dbReference type="ARBA" id="ARBA00012030"/>
    </source>
</evidence>
<dbReference type="InterPro" id="IPR036895">
    <property type="entry name" value="Uracil-DNA_glycosylase-like_sf"/>
</dbReference>
<keyword evidence="9" id="KW-0408">Iron</keyword>
<dbReference type="NCBIfam" id="TIGR00758">
    <property type="entry name" value="UDG_fam4"/>
    <property type="match status" value="1"/>
</dbReference>
<comment type="catalytic activity">
    <reaction evidence="1">
        <text>Hydrolyzes single-stranded DNA or mismatched double-stranded DNA and polynucleotides, releasing free uracil.</text>
        <dbReference type="EC" id="3.2.2.27"/>
    </reaction>
</comment>
<evidence type="ECO:0000256" key="6">
    <source>
        <dbReference type="ARBA" id="ARBA00022723"/>
    </source>
</evidence>
<evidence type="ECO:0000256" key="7">
    <source>
        <dbReference type="ARBA" id="ARBA00022763"/>
    </source>
</evidence>
<feature type="compositionally biased region" description="Pro residues" evidence="12">
    <location>
        <begin position="38"/>
        <end position="59"/>
    </location>
</feature>
<protein>
    <recommendedName>
        <fullName evidence="4">Type-4 uracil-DNA glycosylase</fullName>
        <ecNumber evidence="3">3.2.2.27</ecNumber>
    </recommendedName>
</protein>
<dbReference type="InterPro" id="IPR005122">
    <property type="entry name" value="Uracil-DNA_glycosylase-like"/>
</dbReference>
<gene>
    <name evidence="14" type="ORF">MNBD_ALPHA09-1639</name>
</gene>
<keyword evidence="8 14" id="KW-0378">Hydrolase</keyword>
<keyword evidence="5" id="KW-0004">4Fe-4S</keyword>
<organism evidence="14">
    <name type="scientific">hydrothermal vent metagenome</name>
    <dbReference type="NCBI Taxonomy" id="652676"/>
    <lineage>
        <taxon>unclassified sequences</taxon>
        <taxon>metagenomes</taxon>
        <taxon>ecological metagenomes</taxon>
    </lineage>
</organism>
<dbReference type="SUPFAM" id="SSF52141">
    <property type="entry name" value="Uracil-DNA glycosylase-like"/>
    <property type="match status" value="1"/>
</dbReference>
<reference evidence="14" key="1">
    <citation type="submission" date="2018-06" db="EMBL/GenBank/DDBJ databases">
        <authorList>
            <person name="Zhirakovskaya E."/>
        </authorList>
    </citation>
    <scope>NUCLEOTIDE SEQUENCE</scope>
</reference>
<evidence type="ECO:0000256" key="5">
    <source>
        <dbReference type="ARBA" id="ARBA00022485"/>
    </source>
</evidence>
<dbReference type="PANTHER" id="PTHR33693">
    <property type="entry name" value="TYPE-5 URACIL-DNA GLYCOSYLASE"/>
    <property type="match status" value="1"/>
</dbReference>
<keyword evidence="11" id="KW-0234">DNA repair</keyword>
<evidence type="ECO:0000256" key="1">
    <source>
        <dbReference type="ARBA" id="ARBA00001400"/>
    </source>
</evidence>
<evidence type="ECO:0000256" key="2">
    <source>
        <dbReference type="ARBA" id="ARBA00006521"/>
    </source>
</evidence>
<evidence type="ECO:0000256" key="11">
    <source>
        <dbReference type="ARBA" id="ARBA00023204"/>
    </source>
</evidence>
<dbReference type="GO" id="GO:0051539">
    <property type="term" value="F:4 iron, 4 sulfur cluster binding"/>
    <property type="evidence" value="ECO:0007669"/>
    <property type="project" value="UniProtKB-KW"/>
</dbReference>
<dbReference type="Pfam" id="PF03167">
    <property type="entry name" value="UDG"/>
    <property type="match status" value="1"/>
</dbReference>
<dbReference type="InterPro" id="IPR051536">
    <property type="entry name" value="UDG_Type-4/5"/>
</dbReference>
<feature type="domain" description="Uracil-DNA glycosylase-like" evidence="13">
    <location>
        <begin position="117"/>
        <end position="268"/>
    </location>
</feature>
<keyword evidence="14" id="KW-0326">Glycosidase</keyword>
<dbReference type="InterPro" id="IPR005273">
    <property type="entry name" value="Ura-DNA_glyco_family4"/>
</dbReference>